<name>A0A2Z6P2W0_TRISU</name>
<feature type="region of interest" description="Disordered" evidence="1">
    <location>
        <begin position="1"/>
        <end position="25"/>
    </location>
</feature>
<protein>
    <submittedName>
        <fullName evidence="2">Uncharacterized protein</fullName>
    </submittedName>
</protein>
<keyword evidence="3" id="KW-1185">Reference proteome</keyword>
<accession>A0A2Z6P2W0</accession>
<evidence type="ECO:0000313" key="3">
    <source>
        <dbReference type="Proteomes" id="UP000242715"/>
    </source>
</evidence>
<organism evidence="2 3">
    <name type="scientific">Trifolium subterraneum</name>
    <name type="common">Subterranean clover</name>
    <dbReference type="NCBI Taxonomy" id="3900"/>
    <lineage>
        <taxon>Eukaryota</taxon>
        <taxon>Viridiplantae</taxon>
        <taxon>Streptophyta</taxon>
        <taxon>Embryophyta</taxon>
        <taxon>Tracheophyta</taxon>
        <taxon>Spermatophyta</taxon>
        <taxon>Magnoliopsida</taxon>
        <taxon>eudicotyledons</taxon>
        <taxon>Gunneridae</taxon>
        <taxon>Pentapetalae</taxon>
        <taxon>rosids</taxon>
        <taxon>fabids</taxon>
        <taxon>Fabales</taxon>
        <taxon>Fabaceae</taxon>
        <taxon>Papilionoideae</taxon>
        <taxon>50 kb inversion clade</taxon>
        <taxon>NPAAA clade</taxon>
        <taxon>Hologalegina</taxon>
        <taxon>IRL clade</taxon>
        <taxon>Trifolieae</taxon>
        <taxon>Trifolium</taxon>
    </lineage>
</organism>
<dbReference type="Proteomes" id="UP000242715">
    <property type="component" value="Unassembled WGS sequence"/>
</dbReference>
<proteinExistence type="predicted"/>
<sequence>MDGVGSVGGDDRCGSSSTESLSGDGCCNGFSTELLGDVSCGGDGGICITTESGECLKYSAKVVSGEVVRIFPPSFGMKQ</sequence>
<gene>
    <name evidence="2" type="ORF">TSUD_135120</name>
</gene>
<dbReference type="EMBL" id="DF974875">
    <property type="protein sequence ID" value="GAU50791.1"/>
    <property type="molecule type" value="Genomic_DNA"/>
</dbReference>
<dbReference type="AlphaFoldDB" id="A0A2Z6P2W0"/>
<evidence type="ECO:0000313" key="2">
    <source>
        <dbReference type="EMBL" id="GAU50791.1"/>
    </source>
</evidence>
<reference evidence="3" key="1">
    <citation type="journal article" date="2017" name="Front. Plant Sci.">
        <title>Climate Clever Clovers: New Paradigm to Reduce the Environmental Footprint of Ruminants by Breeding Low Methanogenic Forages Utilizing Haplotype Variation.</title>
        <authorList>
            <person name="Kaur P."/>
            <person name="Appels R."/>
            <person name="Bayer P.E."/>
            <person name="Keeble-Gagnere G."/>
            <person name="Wang J."/>
            <person name="Hirakawa H."/>
            <person name="Shirasawa K."/>
            <person name="Vercoe P."/>
            <person name="Stefanova K."/>
            <person name="Durmic Z."/>
            <person name="Nichols P."/>
            <person name="Revell C."/>
            <person name="Isobe S.N."/>
            <person name="Edwards D."/>
            <person name="Erskine W."/>
        </authorList>
    </citation>
    <scope>NUCLEOTIDE SEQUENCE [LARGE SCALE GENOMIC DNA]</scope>
    <source>
        <strain evidence="3">cv. Daliak</strain>
    </source>
</reference>
<evidence type="ECO:0000256" key="1">
    <source>
        <dbReference type="SAM" id="MobiDB-lite"/>
    </source>
</evidence>